<dbReference type="Pfam" id="PF02049">
    <property type="entry name" value="FliE"/>
    <property type="match status" value="1"/>
</dbReference>
<dbReference type="Proteomes" id="UP001162793">
    <property type="component" value="Unassembled WGS sequence"/>
</dbReference>
<dbReference type="GO" id="GO:0009425">
    <property type="term" value="C:bacterial-type flagellum basal body"/>
    <property type="evidence" value="ECO:0007669"/>
    <property type="project" value="UniProtKB-SubCell"/>
</dbReference>
<keyword evidence="6" id="KW-0966">Cell projection</keyword>
<dbReference type="GO" id="GO:0003774">
    <property type="term" value="F:cytoskeletal motor activity"/>
    <property type="evidence" value="ECO:0007669"/>
    <property type="project" value="InterPro"/>
</dbReference>
<accession>A0AA41X0P5</accession>
<evidence type="ECO:0000313" key="6">
    <source>
        <dbReference type="EMBL" id="MCP1175010.1"/>
    </source>
</evidence>
<reference evidence="7" key="1">
    <citation type="journal article" date="2023" name="Front. Microbiol.">
        <title>Ralstonia chuxiongensis sp. nov., Ralstonia mojiangensis sp. nov., and Ralstonia soli sp. nov., isolated from tobacco fields, are three novel species in the family Burkholderiaceae.</title>
        <authorList>
            <person name="Lu C.H."/>
            <person name="Zhang Y.Y."/>
            <person name="Jiang N."/>
            <person name="Chen W."/>
            <person name="Shao X."/>
            <person name="Zhao Z.M."/>
            <person name="Lu W.L."/>
            <person name="Hu X."/>
            <person name="Xi Y.X."/>
            <person name="Zou S.Y."/>
            <person name="Wei Q.J."/>
            <person name="Lin Z.L."/>
            <person name="Gong L."/>
            <person name="Gai X.T."/>
            <person name="Zhang L.Q."/>
            <person name="Li J.Y."/>
            <person name="Jin Y."/>
            <person name="Xia Z.Y."/>
        </authorList>
    </citation>
    <scope>NUCLEOTIDE SEQUENCE [LARGE SCALE GENOMIC DNA]</scope>
    <source>
        <strain evidence="7">21YRMH01-3</strain>
    </source>
</reference>
<comment type="subcellular location">
    <subcellularLocation>
        <location evidence="1 4">Bacterial flagellum basal body</location>
    </subcellularLocation>
</comment>
<dbReference type="GO" id="GO:0005198">
    <property type="term" value="F:structural molecule activity"/>
    <property type="evidence" value="ECO:0007669"/>
    <property type="project" value="UniProtKB-UniRule"/>
</dbReference>
<protein>
    <recommendedName>
        <fullName evidence="4 5">Flagellar hook-basal body complex protein FliE</fullName>
    </recommendedName>
</protein>
<comment type="caution">
    <text evidence="6">The sequence shown here is derived from an EMBL/GenBank/DDBJ whole genome shotgun (WGS) entry which is preliminary data.</text>
</comment>
<dbReference type="PANTHER" id="PTHR34653">
    <property type="match status" value="1"/>
</dbReference>
<evidence type="ECO:0000256" key="2">
    <source>
        <dbReference type="ARBA" id="ARBA00009272"/>
    </source>
</evidence>
<keyword evidence="3 4" id="KW-0975">Bacterial flagellum</keyword>
<dbReference type="RefSeq" id="WP_045203479.1">
    <property type="nucleotide sequence ID" value="NZ_CATYKT010000011.1"/>
</dbReference>
<dbReference type="EMBL" id="JAMYWC010000007">
    <property type="protein sequence ID" value="MCP1175010.1"/>
    <property type="molecule type" value="Genomic_DNA"/>
</dbReference>
<keyword evidence="6" id="KW-0282">Flagellum</keyword>
<evidence type="ECO:0000256" key="3">
    <source>
        <dbReference type="ARBA" id="ARBA00023143"/>
    </source>
</evidence>
<dbReference type="AlphaFoldDB" id="A0AA41X0P5"/>
<gene>
    <name evidence="4 6" type="primary">fliE</name>
    <name evidence="6" type="ORF">NKG59_21815</name>
</gene>
<dbReference type="HAMAP" id="MF_00724">
    <property type="entry name" value="FliE"/>
    <property type="match status" value="1"/>
</dbReference>
<dbReference type="PRINTS" id="PR01006">
    <property type="entry name" value="FLGHOOKFLIE"/>
</dbReference>
<dbReference type="GO" id="GO:0071973">
    <property type="term" value="P:bacterial-type flagellum-dependent cell motility"/>
    <property type="evidence" value="ECO:0007669"/>
    <property type="project" value="InterPro"/>
</dbReference>
<evidence type="ECO:0000256" key="5">
    <source>
        <dbReference type="NCBIfam" id="TIGR00205"/>
    </source>
</evidence>
<evidence type="ECO:0000256" key="4">
    <source>
        <dbReference type="HAMAP-Rule" id="MF_00724"/>
    </source>
</evidence>
<dbReference type="PANTHER" id="PTHR34653:SF1">
    <property type="entry name" value="FLAGELLAR HOOK-BASAL BODY COMPLEX PROTEIN FLIE"/>
    <property type="match status" value="1"/>
</dbReference>
<evidence type="ECO:0000256" key="1">
    <source>
        <dbReference type="ARBA" id="ARBA00004117"/>
    </source>
</evidence>
<keyword evidence="6" id="KW-0969">Cilium</keyword>
<proteinExistence type="inferred from homology"/>
<dbReference type="NCBIfam" id="TIGR00205">
    <property type="entry name" value="fliE"/>
    <property type="match status" value="1"/>
</dbReference>
<sequence length="114" mass="11844">MDITNANSVVSLMNSVLAPSSTVGGIGGGVGSATGDGAKVSVDFGAVLKSSLDRVDASQQKAESVSRSFEMGNNDVDLHDVMLSLQKANIDMQTAVQVRNKFVSAYQSIMSMSI</sequence>
<keyword evidence="7" id="KW-1185">Reference proteome</keyword>
<evidence type="ECO:0000313" key="7">
    <source>
        <dbReference type="Proteomes" id="UP001162793"/>
    </source>
</evidence>
<comment type="similarity">
    <text evidence="2 4">Belongs to the FliE family.</text>
</comment>
<dbReference type="InterPro" id="IPR001624">
    <property type="entry name" value="FliE"/>
</dbReference>
<organism evidence="6 7">
    <name type="scientific">Ralstonia chuxiongensis</name>
    <dbReference type="NCBI Taxonomy" id="2957504"/>
    <lineage>
        <taxon>Bacteria</taxon>
        <taxon>Pseudomonadati</taxon>
        <taxon>Pseudomonadota</taxon>
        <taxon>Betaproteobacteria</taxon>
        <taxon>Burkholderiales</taxon>
        <taxon>Burkholderiaceae</taxon>
        <taxon>Ralstonia</taxon>
    </lineage>
</organism>
<name>A0AA41X0P5_9RALS</name>